<organism evidence="1">
    <name type="scientific">Heligmosomoides polygyrus</name>
    <name type="common">Parasitic roundworm</name>
    <dbReference type="NCBI Taxonomy" id="6339"/>
    <lineage>
        <taxon>Eukaryota</taxon>
        <taxon>Metazoa</taxon>
        <taxon>Ecdysozoa</taxon>
        <taxon>Nematoda</taxon>
        <taxon>Chromadorea</taxon>
        <taxon>Rhabditida</taxon>
        <taxon>Rhabditina</taxon>
        <taxon>Rhabditomorpha</taxon>
        <taxon>Strongyloidea</taxon>
        <taxon>Heligmosomidae</taxon>
        <taxon>Heligmosomoides</taxon>
    </lineage>
</organism>
<dbReference type="Pfam" id="PF01359">
    <property type="entry name" value="Transposase_1"/>
    <property type="match status" value="1"/>
</dbReference>
<dbReference type="OrthoDB" id="5862706at2759"/>
<evidence type="ECO:0000313" key="3">
    <source>
        <dbReference type="WBParaSite" id="HPBE_0001178801-mRNA-1"/>
    </source>
</evidence>
<protein>
    <submittedName>
        <fullName evidence="3">Cyclic nucleotide-binding domain-containing protein</fullName>
    </submittedName>
</protein>
<dbReference type="GO" id="GO:0003676">
    <property type="term" value="F:nucleic acid binding"/>
    <property type="evidence" value="ECO:0007669"/>
    <property type="project" value="InterPro"/>
</dbReference>
<proteinExistence type="predicted"/>
<dbReference type="InterPro" id="IPR036397">
    <property type="entry name" value="RNaseH_sf"/>
</dbReference>
<reference evidence="1 2" key="1">
    <citation type="submission" date="2018-11" db="EMBL/GenBank/DDBJ databases">
        <authorList>
            <consortium name="Pathogen Informatics"/>
        </authorList>
    </citation>
    <scope>NUCLEOTIDE SEQUENCE [LARGE SCALE GENOMIC DNA]</scope>
</reference>
<keyword evidence="2" id="KW-1185">Reference proteome</keyword>
<dbReference type="InterPro" id="IPR052709">
    <property type="entry name" value="Transposase-MT_Hybrid"/>
</dbReference>
<gene>
    <name evidence="1" type="ORF">HPBE_LOCUS11789</name>
</gene>
<evidence type="ECO:0000313" key="2">
    <source>
        <dbReference type="Proteomes" id="UP000050761"/>
    </source>
</evidence>
<dbReference type="WBParaSite" id="HPBE_0001178801-mRNA-1">
    <property type="protein sequence ID" value="HPBE_0001178801-mRNA-1"/>
    <property type="gene ID" value="HPBE_0001178801"/>
</dbReference>
<dbReference type="AlphaFoldDB" id="A0A3P8CP39"/>
<dbReference type="Proteomes" id="UP000050761">
    <property type="component" value="Unassembled WGS sequence"/>
</dbReference>
<name>A0A3P8CP39_HELPZ</name>
<dbReference type="PANTHER" id="PTHR46060:SF1">
    <property type="entry name" value="MARINER MOS1 TRANSPOSASE-LIKE PROTEIN"/>
    <property type="match status" value="1"/>
</dbReference>
<evidence type="ECO:0000313" key="1">
    <source>
        <dbReference type="EMBL" id="VDO89848.1"/>
    </source>
</evidence>
<reference evidence="3" key="2">
    <citation type="submission" date="2019-09" db="UniProtKB">
        <authorList>
            <consortium name="WormBaseParasite"/>
        </authorList>
    </citation>
    <scope>IDENTIFICATION</scope>
</reference>
<dbReference type="Gene3D" id="3.30.420.10">
    <property type="entry name" value="Ribonuclease H-like superfamily/Ribonuclease H"/>
    <property type="match status" value="1"/>
</dbReference>
<accession>A0A3P8CP39</accession>
<dbReference type="EMBL" id="UZAH01027230">
    <property type="protein sequence ID" value="VDO89848.1"/>
    <property type="molecule type" value="Genomic_DNA"/>
</dbReference>
<sequence length="146" mass="16703">MRENRTPVHKRVQPNCFGFIIIEAAISARAVHRISTCQSLLLRTPRKEFLEDLVTGNESWIHCDSNAHCAVRLPRGGEPPTQAKSNMHLKKVPLCRFWDLEGMLFYEYLPQGHSITTVVFTPFSSRNSRKLIGESSPEDRQCTSFM</sequence>
<dbReference type="InterPro" id="IPR001888">
    <property type="entry name" value="Transposase_1"/>
</dbReference>
<dbReference type="PANTHER" id="PTHR46060">
    <property type="entry name" value="MARINER MOS1 TRANSPOSASE-LIKE PROTEIN"/>
    <property type="match status" value="1"/>
</dbReference>